<evidence type="ECO:0000256" key="2">
    <source>
        <dbReference type="ARBA" id="ARBA00022475"/>
    </source>
</evidence>
<dbReference type="PROSITE" id="PS01036">
    <property type="entry name" value="HSP70_3"/>
    <property type="match status" value="1"/>
</dbReference>
<dbReference type="AlphaFoldDB" id="A0A1G2L6H9"/>
<dbReference type="InterPro" id="IPR020823">
    <property type="entry name" value="Cell_div_FtsA"/>
</dbReference>
<dbReference type="SUPFAM" id="SSF53067">
    <property type="entry name" value="Actin-like ATPase domain"/>
    <property type="match status" value="2"/>
</dbReference>
<evidence type="ECO:0000256" key="1">
    <source>
        <dbReference type="ARBA" id="ARBA00007381"/>
    </source>
</evidence>
<name>A0A1G2L6H9_9BACT</name>
<dbReference type="PIRSF" id="PIRSF003101">
    <property type="entry name" value="FtsA"/>
    <property type="match status" value="1"/>
</dbReference>
<evidence type="ECO:0000256" key="5">
    <source>
        <dbReference type="ARBA" id="ARBA00023306"/>
    </source>
</evidence>
<keyword evidence="3 6" id="KW-0132">Cell division</keyword>
<organism evidence="9 10">
    <name type="scientific">Candidatus Sungbacteria bacterium RIFCSPLOWO2_01_FULL_47_10</name>
    <dbReference type="NCBI Taxonomy" id="1802276"/>
    <lineage>
        <taxon>Bacteria</taxon>
        <taxon>Candidatus Sungiibacteriota</taxon>
    </lineage>
</organism>
<accession>A0A1G2L6H9</accession>
<comment type="subcellular location">
    <subcellularLocation>
        <location evidence="6">Cell membrane</location>
        <topology evidence="6">Peripheral membrane protein</topology>
        <orientation evidence="6">Cytoplasmic side</orientation>
    </subcellularLocation>
    <text evidence="6">Localizes to the Z ring in an FtsZ-dependent manner. Targeted to the membrane through a conserved C-terminal amphipathic helix.</text>
</comment>
<protein>
    <recommendedName>
        <fullName evidence="6 7">Cell division protein FtsA</fullName>
    </recommendedName>
</protein>
<keyword evidence="2 6" id="KW-1003">Cell membrane</keyword>
<dbReference type="HAMAP" id="MF_02033">
    <property type="entry name" value="FtsA"/>
    <property type="match status" value="1"/>
</dbReference>
<keyword evidence="5 6" id="KW-0131">Cell cycle</keyword>
<gene>
    <name evidence="6" type="primary">ftsA</name>
    <name evidence="9" type="ORF">A2934_03475</name>
</gene>
<dbReference type="SMART" id="SM00842">
    <property type="entry name" value="FtsA"/>
    <property type="match status" value="1"/>
</dbReference>
<comment type="similarity">
    <text evidence="1">Belongs to the heat shock protein 70 family.</text>
</comment>
<evidence type="ECO:0000256" key="4">
    <source>
        <dbReference type="ARBA" id="ARBA00023136"/>
    </source>
</evidence>
<dbReference type="Gene3D" id="3.30.1490.110">
    <property type="match status" value="1"/>
</dbReference>
<dbReference type="Proteomes" id="UP000177982">
    <property type="component" value="Unassembled WGS sequence"/>
</dbReference>
<sequence length="437" mass="47322">MTKMGVQNVERTTFYIPQATFNLLHMGHIITAIDIGTTAISAIVAEKQKDGGIRVLGVAQSPTFGMRKGTVADIDEVVASLKKCVEDASKSSGVRVRRAVVGVSGTHIHTSHVRGVVAISRADGEIVHEDVQRVIQAAENSMPKNPNREIIHIVPREYTIDSEDGIKDPVGMSGIRLEVDAMVVDGSKSSLKAIVKCIEGAGLEIDDFVFSSLASAEAVLSRRQKELGVMLLDIGGGTSDFSVWEEGRLIHAGVFSVGGTHITHDIAVGLQVHVDMAEKIKLEFGHSLPETFSKKETIKLADLGLNDQSVFLKRHIAEIIEARLKDILELAAKELKRIDRSGLLPAGVVLIGGASRIPGIEEIAKKELKLPIEVGKTVNLPHEADKGLQELLFAYPVALGLIAWQVNKASGDNPYFYNATFTLVASKVKNWLRVFIP</sequence>
<dbReference type="GO" id="GO:0032153">
    <property type="term" value="C:cell division site"/>
    <property type="evidence" value="ECO:0007669"/>
    <property type="project" value="UniProtKB-UniRule"/>
</dbReference>
<dbReference type="NCBIfam" id="TIGR01174">
    <property type="entry name" value="ftsA"/>
    <property type="match status" value="1"/>
</dbReference>
<comment type="subunit">
    <text evidence="6">Self-interacts. Interacts with FtsZ.</text>
</comment>
<comment type="function">
    <text evidence="6 7">Cell division protein that is involved in the assembly of the Z ring. May serve as a membrane anchor for the Z ring.</text>
</comment>
<evidence type="ECO:0000259" key="8">
    <source>
        <dbReference type="SMART" id="SM00842"/>
    </source>
</evidence>
<dbReference type="PANTHER" id="PTHR32432:SF4">
    <property type="entry name" value="CELL DIVISION PROTEIN FTSA"/>
    <property type="match status" value="1"/>
</dbReference>
<dbReference type="InterPro" id="IPR018181">
    <property type="entry name" value="Heat_shock_70_CS"/>
</dbReference>
<comment type="caution">
    <text evidence="9">The sequence shown here is derived from an EMBL/GenBank/DDBJ whole genome shotgun (WGS) entry which is preliminary data.</text>
</comment>
<feature type="domain" description="SHS2" evidence="8">
    <location>
        <begin position="30"/>
        <end position="219"/>
    </location>
</feature>
<comment type="similarity">
    <text evidence="6 7">Belongs to the FtsA/MreB family.</text>
</comment>
<reference evidence="9 10" key="1">
    <citation type="journal article" date="2016" name="Nat. Commun.">
        <title>Thousands of microbial genomes shed light on interconnected biogeochemical processes in an aquifer system.</title>
        <authorList>
            <person name="Anantharaman K."/>
            <person name="Brown C.T."/>
            <person name="Hug L.A."/>
            <person name="Sharon I."/>
            <person name="Castelle C.J."/>
            <person name="Probst A.J."/>
            <person name="Thomas B.C."/>
            <person name="Singh A."/>
            <person name="Wilkins M.J."/>
            <person name="Karaoz U."/>
            <person name="Brodie E.L."/>
            <person name="Williams K.H."/>
            <person name="Hubbard S.S."/>
            <person name="Banfield J.F."/>
        </authorList>
    </citation>
    <scope>NUCLEOTIDE SEQUENCE [LARGE SCALE GENOMIC DNA]</scope>
</reference>
<dbReference type="Pfam" id="PF02491">
    <property type="entry name" value="SHS2_FTSA"/>
    <property type="match status" value="1"/>
</dbReference>
<dbReference type="GO" id="GO:0043093">
    <property type="term" value="P:FtsZ-dependent cytokinesis"/>
    <property type="evidence" value="ECO:0007669"/>
    <property type="project" value="UniProtKB-UniRule"/>
</dbReference>
<proteinExistence type="inferred from homology"/>
<dbReference type="InterPro" id="IPR043129">
    <property type="entry name" value="ATPase_NBD"/>
</dbReference>
<dbReference type="InterPro" id="IPR050696">
    <property type="entry name" value="FtsA/MreB"/>
</dbReference>
<evidence type="ECO:0000256" key="6">
    <source>
        <dbReference type="HAMAP-Rule" id="MF_02033"/>
    </source>
</evidence>
<evidence type="ECO:0000313" key="9">
    <source>
        <dbReference type="EMBL" id="OHA06412.1"/>
    </source>
</evidence>
<dbReference type="GO" id="GO:0009898">
    <property type="term" value="C:cytoplasmic side of plasma membrane"/>
    <property type="evidence" value="ECO:0007669"/>
    <property type="project" value="UniProtKB-UniRule"/>
</dbReference>
<dbReference type="Pfam" id="PF14450">
    <property type="entry name" value="FtsA"/>
    <property type="match status" value="1"/>
</dbReference>
<dbReference type="Gene3D" id="3.30.420.40">
    <property type="match status" value="2"/>
</dbReference>
<evidence type="ECO:0000256" key="3">
    <source>
        <dbReference type="ARBA" id="ARBA00022618"/>
    </source>
</evidence>
<dbReference type="EMBL" id="MHQO01000031">
    <property type="protein sequence ID" value="OHA06412.1"/>
    <property type="molecule type" value="Genomic_DNA"/>
</dbReference>
<dbReference type="CDD" id="cd24048">
    <property type="entry name" value="ASKHA_NBD_FtsA"/>
    <property type="match status" value="1"/>
</dbReference>
<dbReference type="PANTHER" id="PTHR32432">
    <property type="entry name" value="CELL DIVISION PROTEIN FTSA-RELATED"/>
    <property type="match status" value="1"/>
</dbReference>
<dbReference type="InterPro" id="IPR003494">
    <property type="entry name" value="SHS2_FtsA"/>
</dbReference>
<evidence type="ECO:0000313" key="10">
    <source>
        <dbReference type="Proteomes" id="UP000177982"/>
    </source>
</evidence>
<keyword evidence="4 6" id="KW-0472">Membrane</keyword>
<evidence type="ECO:0000256" key="7">
    <source>
        <dbReference type="PIRNR" id="PIRNR003101"/>
    </source>
</evidence>